<dbReference type="RefSeq" id="WP_037546264.1">
    <property type="nucleotide sequence ID" value="NZ_JNUP01000031.1"/>
</dbReference>
<accession>A0A098R3S4</accession>
<organism evidence="1 2">
    <name type="scientific">Spirochaeta lutea</name>
    <dbReference type="NCBI Taxonomy" id="1480694"/>
    <lineage>
        <taxon>Bacteria</taxon>
        <taxon>Pseudomonadati</taxon>
        <taxon>Spirochaetota</taxon>
        <taxon>Spirochaetia</taxon>
        <taxon>Spirochaetales</taxon>
        <taxon>Spirochaetaceae</taxon>
        <taxon>Spirochaeta</taxon>
    </lineage>
</organism>
<name>A0A098R3S4_9SPIO</name>
<reference evidence="1 2" key="1">
    <citation type="submission" date="2014-05" db="EMBL/GenBank/DDBJ databases">
        <title>De novo Genome Sequence of Spirocheata sp.</title>
        <authorList>
            <person name="Shivani Y."/>
            <person name="Subhash Y."/>
            <person name="Tushar L."/>
            <person name="Sasikala C."/>
            <person name="Ramana C.V."/>
        </authorList>
    </citation>
    <scope>NUCLEOTIDE SEQUENCE [LARGE SCALE GENOMIC DNA]</scope>
    <source>
        <strain evidence="1 2">JC230</strain>
    </source>
</reference>
<dbReference type="PROSITE" id="PS51257">
    <property type="entry name" value="PROKAR_LIPOPROTEIN"/>
    <property type="match status" value="1"/>
</dbReference>
<comment type="caution">
    <text evidence="1">The sequence shown here is derived from an EMBL/GenBank/DDBJ whole genome shotgun (WGS) entry which is preliminary data.</text>
</comment>
<gene>
    <name evidence="1" type="ORF">DC28_04310</name>
</gene>
<sequence length="668" mass="72081">MITRKPLLGVLFITSILVFLGACSDPAGLLPRISRGVEQGVVFSLAGVQVRDGAVLGANSRLQLSLRNPGDQDTRIRRAEFLLLDDQMQALEELKTLEGVLEETLGSQEIVLPPLLSPGMYLVEYSLFQDEGDLEPFRTGYLTFFSLSQDQLPIISSVSSYPSAFIAGGMGMLEARVTLPETYPDDFRPYFRWTQDGEVLGEGTGVPIEQGFQQVITVRSPDKSGIYSAQVEVFPMVPPDEGGFSFSAPITQQVEVVVSSSAAVTEGVHDSQDFLFLLPFSGTLDIIGDRSPEISSTKELLPGLRNQTFGYEFLPDRWIELAEFLLPVNSEGALHNHTFLADLVLDFLPLERGVEVFSTRTAGTGLEYRVEITPQGALGLEFITPGGSQGVFTPGGVIQESELAQIGISVYALEPSRYGILLLVNGVIYASGEIQVPNLGAGTIPGTTVIGKNLSGILDELGISFKRGDAVGVVADGLFTRYMEKTYGDSLEYAMGFEAGRIPQGLTVSDGVHVEPGALILPPGTWITLPKSTFESKAMTFALASLPMEDPGQNRLEIHWNDDPDTLVQVAFDGTTVVTRDSSTTVLGYLEQGISPAGLSLNVSAVDGALLLGSEEEPLRISLGETPIQSLSFKIERVQEAEGDLSLQNLLAVRNGRPIIQDIIQSLQ</sequence>
<keyword evidence="2" id="KW-1185">Reference proteome</keyword>
<dbReference type="EMBL" id="JNUP01000031">
    <property type="protein sequence ID" value="KGE73352.1"/>
    <property type="molecule type" value="Genomic_DNA"/>
</dbReference>
<proteinExistence type="predicted"/>
<dbReference type="AlphaFoldDB" id="A0A098R3S4"/>
<dbReference type="Proteomes" id="UP000029692">
    <property type="component" value="Unassembled WGS sequence"/>
</dbReference>
<evidence type="ECO:0000313" key="2">
    <source>
        <dbReference type="Proteomes" id="UP000029692"/>
    </source>
</evidence>
<protein>
    <submittedName>
        <fullName evidence="1">Uncharacterized protein</fullName>
    </submittedName>
</protein>
<evidence type="ECO:0000313" key="1">
    <source>
        <dbReference type="EMBL" id="KGE73352.1"/>
    </source>
</evidence>